<comment type="caution">
    <text evidence="3">The sequence shown here is derived from an EMBL/GenBank/DDBJ whole genome shotgun (WGS) entry which is preliminary data.</text>
</comment>
<organism evidence="3 4">
    <name type="scientific">Goodea atripinnis</name>
    <dbReference type="NCBI Taxonomy" id="208336"/>
    <lineage>
        <taxon>Eukaryota</taxon>
        <taxon>Metazoa</taxon>
        <taxon>Chordata</taxon>
        <taxon>Craniata</taxon>
        <taxon>Vertebrata</taxon>
        <taxon>Euteleostomi</taxon>
        <taxon>Actinopterygii</taxon>
        <taxon>Neopterygii</taxon>
        <taxon>Teleostei</taxon>
        <taxon>Neoteleostei</taxon>
        <taxon>Acanthomorphata</taxon>
        <taxon>Ovalentaria</taxon>
        <taxon>Atherinomorphae</taxon>
        <taxon>Cyprinodontiformes</taxon>
        <taxon>Goodeidae</taxon>
        <taxon>Goodea</taxon>
    </lineage>
</organism>
<evidence type="ECO:0000259" key="2">
    <source>
        <dbReference type="PROSITE" id="PS50234"/>
    </source>
</evidence>
<dbReference type="Proteomes" id="UP001476798">
    <property type="component" value="Unassembled WGS sequence"/>
</dbReference>
<feature type="non-terminal residue" evidence="3">
    <location>
        <position position="1"/>
    </location>
</feature>
<dbReference type="InterPro" id="IPR036465">
    <property type="entry name" value="vWFA_dom_sf"/>
</dbReference>
<evidence type="ECO:0000313" key="4">
    <source>
        <dbReference type="Proteomes" id="UP001476798"/>
    </source>
</evidence>
<dbReference type="InterPro" id="IPR051173">
    <property type="entry name" value="Ca_channel_alpha-2/delta"/>
</dbReference>
<proteinExistence type="inferred from homology"/>
<keyword evidence="4" id="KW-1185">Reference proteome</keyword>
<evidence type="ECO:0000256" key="1">
    <source>
        <dbReference type="ARBA" id="ARBA00007060"/>
    </source>
</evidence>
<comment type="similarity">
    <text evidence="1">Belongs to the calcium channel subunit alpha-2/delta family.</text>
</comment>
<dbReference type="SUPFAM" id="SSF53300">
    <property type="entry name" value="vWA-like"/>
    <property type="match status" value="1"/>
</dbReference>
<feature type="domain" description="VWFA" evidence="2">
    <location>
        <begin position="10"/>
        <end position="120"/>
    </location>
</feature>
<dbReference type="Pfam" id="PF13768">
    <property type="entry name" value="VWA_3"/>
    <property type="match status" value="1"/>
</dbReference>
<reference evidence="3 4" key="1">
    <citation type="submission" date="2021-06" db="EMBL/GenBank/DDBJ databases">
        <authorList>
            <person name="Palmer J.M."/>
        </authorList>
    </citation>
    <scope>NUCLEOTIDE SEQUENCE [LARGE SCALE GENOMIC DNA]</scope>
    <source>
        <strain evidence="3 4">GA_2019</strain>
        <tissue evidence="3">Muscle</tissue>
    </source>
</reference>
<accession>A0ABV0MT98</accession>
<dbReference type="InterPro" id="IPR002035">
    <property type="entry name" value="VWF_A"/>
</dbReference>
<dbReference type="PANTHER" id="PTHR10166">
    <property type="entry name" value="VOLTAGE-DEPENDENT CALCIUM CHANNEL SUBUNIT ALPHA-2/DELTA-RELATED"/>
    <property type="match status" value="1"/>
</dbReference>
<sequence length="123" mass="13638">YIQGAASPKDMLILVDASGSVSGLTLKLIKTSVSNMLETLSDDDFVNVVSFNKTARPAACFQNLVQANVRNKRILKEAVQRLKAEGITNYTSGFELAFEQLAQVKRVWTVFPCLIEVTTDFFM</sequence>
<protein>
    <submittedName>
        <fullName evidence="3">Voltage-dependent calcium channel subunit alpha-2/delta-1</fullName>
    </submittedName>
</protein>
<dbReference type="PANTHER" id="PTHR10166:SF6">
    <property type="entry name" value="VOLTAGE-DEPENDENT CALCIUM CHANNEL SUBUNIT ALPHA-2_DELTA-1"/>
    <property type="match status" value="1"/>
</dbReference>
<evidence type="ECO:0000313" key="3">
    <source>
        <dbReference type="EMBL" id="MEQ2162365.1"/>
    </source>
</evidence>
<name>A0ABV0MT98_9TELE</name>
<dbReference type="Gene3D" id="3.40.50.410">
    <property type="entry name" value="von Willebrand factor, type A domain"/>
    <property type="match status" value="1"/>
</dbReference>
<dbReference type="EMBL" id="JAHRIO010011639">
    <property type="protein sequence ID" value="MEQ2162365.1"/>
    <property type="molecule type" value="Genomic_DNA"/>
</dbReference>
<gene>
    <name evidence="3" type="primary">CACNA2D1</name>
    <name evidence="3" type="ORF">GOODEAATRI_018938</name>
</gene>
<dbReference type="PROSITE" id="PS50234">
    <property type="entry name" value="VWFA"/>
    <property type="match status" value="1"/>
</dbReference>